<evidence type="ECO:0000256" key="5">
    <source>
        <dbReference type="ARBA" id="ARBA00022692"/>
    </source>
</evidence>
<feature type="binding site" description="M2 metal binding site" evidence="13">
    <location>
        <position position="152"/>
    </location>
    <ligand>
        <name>Fe(2+)</name>
        <dbReference type="ChEBI" id="CHEBI:29033"/>
    </ligand>
</feature>
<dbReference type="NCBIfam" id="NF003243">
    <property type="entry name" value="PRK04201.1"/>
    <property type="match status" value="1"/>
</dbReference>
<evidence type="ECO:0000256" key="13">
    <source>
        <dbReference type="HAMAP-Rule" id="MF_00548"/>
    </source>
</evidence>
<feature type="binding site" description="M1 metal binding site" evidence="13">
    <location>
        <position position="152"/>
    </location>
    <ligand>
        <name>Zn(2+)</name>
        <dbReference type="ChEBI" id="CHEBI:29105"/>
    </ligand>
</feature>
<evidence type="ECO:0000256" key="7">
    <source>
        <dbReference type="ARBA" id="ARBA00022833"/>
    </source>
</evidence>
<feature type="binding site" description="M2 metal binding site" evidence="13">
    <location>
        <position position="178"/>
    </location>
    <ligand>
        <name>Fe(2+)</name>
        <dbReference type="ChEBI" id="CHEBI:29033"/>
    </ligand>
</feature>
<organism evidence="14 15">
    <name type="scientific">Peptostreptococcus equinus</name>
    <dbReference type="NCBI Taxonomy" id="3003601"/>
    <lineage>
        <taxon>Bacteria</taxon>
        <taxon>Bacillati</taxon>
        <taxon>Bacillota</taxon>
        <taxon>Clostridia</taxon>
        <taxon>Peptostreptococcales</taxon>
        <taxon>Peptostreptococcaceae</taxon>
        <taxon>Peptostreptococcus</taxon>
    </lineage>
</organism>
<evidence type="ECO:0000256" key="4">
    <source>
        <dbReference type="ARBA" id="ARBA00022475"/>
    </source>
</evidence>
<keyword evidence="4 13" id="KW-1003">Cell membrane</keyword>
<dbReference type="HAMAP" id="MF_00548">
    <property type="entry name" value="ZupT"/>
    <property type="match status" value="1"/>
</dbReference>
<dbReference type="InterPro" id="IPR003689">
    <property type="entry name" value="ZIP"/>
</dbReference>
<dbReference type="RefSeq" id="WP_269312076.1">
    <property type="nucleotide sequence ID" value="NZ_CP114052.1"/>
</dbReference>
<feature type="transmembrane region" description="Helical" evidence="13">
    <location>
        <begin position="202"/>
        <end position="222"/>
    </location>
</feature>
<comment type="similarity">
    <text evidence="2 13">Belongs to the ZIP transporter (TC 2.A.5) family. ZupT subfamily.</text>
</comment>
<dbReference type="EMBL" id="CP114052">
    <property type="protein sequence ID" value="WAW15404.1"/>
    <property type="molecule type" value="Genomic_DNA"/>
</dbReference>
<gene>
    <name evidence="13 14" type="primary">zupT</name>
    <name evidence="14" type="ORF">O0R46_02870</name>
</gene>
<reference evidence="14" key="1">
    <citation type="submission" date="2022-12" db="EMBL/GenBank/DDBJ databases">
        <title>Peptostreptococcus.</title>
        <authorList>
            <person name="Lee S.H."/>
        </authorList>
    </citation>
    <scope>NUCLEOTIDE SEQUENCE</scope>
    <source>
        <strain evidence="14">CBA3647</strain>
    </source>
</reference>
<feature type="transmembrane region" description="Helical" evidence="13">
    <location>
        <begin position="228"/>
        <end position="249"/>
    </location>
</feature>
<feature type="transmembrane region" description="Helical" evidence="13">
    <location>
        <begin position="35"/>
        <end position="52"/>
    </location>
</feature>
<feature type="transmembrane region" description="Helical" evidence="13">
    <location>
        <begin position="72"/>
        <end position="90"/>
    </location>
</feature>
<protein>
    <recommendedName>
        <fullName evidence="13">Zinc transporter ZupT</fullName>
    </recommendedName>
</protein>
<comment type="subcellular location">
    <subcellularLocation>
        <location evidence="1 13">Cell membrane</location>
        <topology evidence="1 13">Multi-pass membrane protein</topology>
    </subcellularLocation>
</comment>
<keyword evidence="5 13" id="KW-0812">Transmembrane</keyword>
<feature type="binding site" description="M2 metal binding site" evidence="13">
    <location>
        <position position="210"/>
    </location>
    <ligand>
        <name>Fe(2+)</name>
        <dbReference type="ChEBI" id="CHEBI:29033"/>
    </ligand>
</feature>
<keyword evidence="7 13" id="KW-0862">Zinc</keyword>
<keyword evidence="12 13" id="KW-0472">Membrane</keyword>
<dbReference type="PANTHER" id="PTHR11040">
    <property type="entry name" value="ZINC/IRON TRANSPORTER"/>
    <property type="match status" value="1"/>
</dbReference>
<dbReference type="PANTHER" id="PTHR11040:SF205">
    <property type="entry name" value="ZINC TRANSPORTER ZUPT"/>
    <property type="match status" value="1"/>
</dbReference>
<proteinExistence type="inferred from homology"/>
<evidence type="ECO:0000256" key="9">
    <source>
        <dbReference type="ARBA" id="ARBA00022989"/>
    </source>
</evidence>
<evidence type="ECO:0000313" key="15">
    <source>
        <dbReference type="Proteomes" id="UP001164187"/>
    </source>
</evidence>
<comment type="function">
    <text evidence="13">Mediates zinc uptake. May also transport other divalent cations.</text>
</comment>
<feature type="transmembrane region" description="Helical" evidence="13">
    <location>
        <begin position="134"/>
        <end position="151"/>
    </location>
</feature>
<feature type="binding site" description="M2 metal binding site" evidence="13">
    <location>
        <position position="149"/>
    </location>
    <ligand>
        <name>Fe(2+)</name>
        <dbReference type="ChEBI" id="CHEBI:29033"/>
    </ligand>
</feature>
<keyword evidence="15" id="KW-1185">Reference proteome</keyword>
<evidence type="ECO:0000256" key="11">
    <source>
        <dbReference type="ARBA" id="ARBA00023065"/>
    </source>
</evidence>
<feature type="binding site" description="M1 metal binding site" evidence="13">
    <location>
        <position position="181"/>
    </location>
    <ligand>
        <name>Zn(2+)</name>
        <dbReference type="ChEBI" id="CHEBI:29105"/>
    </ligand>
</feature>
<evidence type="ECO:0000256" key="6">
    <source>
        <dbReference type="ARBA" id="ARBA00022723"/>
    </source>
</evidence>
<dbReference type="Proteomes" id="UP001164187">
    <property type="component" value="Chromosome"/>
</dbReference>
<evidence type="ECO:0000256" key="2">
    <source>
        <dbReference type="ARBA" id="ARBA00009703"/>
    </source>
</evidence>
<accession>A0ABY7JSF9</accession>
<evidence type="ECO:0000256" key="1">
    <source>
        <dbReference type="ARBA" id="ARBA00004651"/>
    </source>
</evidence>
<dbReference type="Pfam" id="PF02535">
    <property type="entry name" value="Zip"/>
    <property type="match status" value="1"/>
</dbReference>
<name>A0ABY7JSF9_9FIRM</name>
<evidence type="ECO:0000256" key="12">
    <source>
        <dbReference type="ARBA" id="ARBA00023136"/>
    </source>
</evidence>
<keyword evidence="3 13" id="KW-0813">Transport</keyword>
<evidence type="ECO:0000313" key="14">
    <source>
        <dbReference type="EMBL" id="WAW15404.1"/>
    </source>
</evidence>
<evidence type="ECO:0000256" key="8">
    <source>
        <dbReference type="ARBA" id="ARBA00022906"/>
    </source>
</evidence>
<keyword evidence="6" id="KW-0479">Metal-binding</keyword>
<keyword evidence="8 13" id="KW-0864">Zinc transport</keyword>
<comment type="catalytic activity">
    <reaction evidence="13">
        <text>Zn(2+)(in) = Zn(2+)(out)</text>
        <dbReference type="Rhea" id="RHEA:29351"/>
        <dbReference type="ChEBI" id="CHEBI:29105"/>
    </reaction>
</comment>
<evidence type="ECO:0000256" key="10">
    <source>
        <dbReference type="ARBA" id="ARBA00023004"/>
    </source>
</evidence>
<keyword evidence="9 13" id="KW-1133">Transmembrane helix</keyword>
<feature type="binding site" description="M2 metal binding site" evidence="13">
    <location>
        <position position="181"/>
    </location>
    <ligand>
        <name>Fe(2+)</name>
        <dbReference type="ChEBI" id="CHEBI:29033"/>
    </ligand>
</feature>
<keyword evidence="10" id="KW-0408">Iron</keyword>
<feature type="transmembrane region" description="Helical" evidence="13">
    <location>
        <begin position="6"/>
        <end position="28"/>
    </location>
</feature>
<dbReference type="InterPro" id="IPR023498">
    <property type="entry name" value="Zn_transptr_ZupT"/>
</dbReference>
<feature type="binding site" description="M1 metal binding site" evidence="13">
    <location>
        <position position="177"/>
    </location>
    <ligand>
        <name>Zn(2+)</name>
        <dbReference type="ChEBI" id="CHEBI:29105"/>
    </ligand>
</feature>
<feature type="transmembrane region" description="Helical" evidence="13">
    <location>
        <begin position="166"/>
        <end position="190"/>
    </location>
</feature>
<keyword evidence="11 13" id="KW-0406">Ion transport</keyword>
<sequence>MNNYIYAFLLTLFAGLATGIGSLIVFFTKKSNTKFLAISLGFSAGVMIYVSMVEILNESQQILVGALGDKLGSWISVVSFFLGMLVIAVIDRLIPEGENPHELHSIEEMSEEHMDEHHMDQIIMRQEAQKNHKLLRMGILTALAIGIHNFPEGIATFVSSLQDPKLGIMIAFAIAIHNIPEGIAVSVPIYYSTGSRKKAFKYSFLSGLSEPVGAIIGFLILTPIMSDTLMGVIFSMVAGIMVFISFDELLPSAREYGEHHLSIYGLVVGMMVMAVSLLLFK</sequence>
<feature type="transmembrane region" description="Helical" evidence="13">
    <location>
        <begin position="261"/>
        <end position="280"/>
    </location>
</feature>
<evidence type="ECO:0000256" key="3">
    <source>
        <dbReference type="ARBA" id="ARBA00022448"/>
    </source>
</evidence>